<protein>
    <submittedName>
        <fullName evidence="2">Uncharacterized protein</fullName>
    </submittedName>
</protein>
<keyword evidence="1" id="KW-0812">Transmembrane</keyword>
<gene>
    <name evidence="2" type="ORF">AA0228_0741</name>
</gene>
<keyword evidence="1" id="KW-0472">Membrane</keyword>
<proteinExistence type="predicted"/>
<keyword evidence="3" id="KW-1185">Reference proteome</keyword>
<name>A0ABQ0Q949_9PROT</name>
<organism evidence="2 3">
    <name type="scientific">Gluconobacter frateurii NRIC 0228</name>
    <dbReference type="NCBI Taxonomy" id="1307946"/>
    <lineage>
        <taxon>Bacteria</taxon>
        <taxon>Pseudomonadati</taxon>
        <taxon>Pseudomonadota</taxon>
        <taxon>Alphaproteobacteria</taxon>
        <taxon>Acetobacterales</taxon>
        <taxon>Acetobacteraceae</taxon>
        <taxon>Gluconobacter</taxon>
    </lineage>
</organism>
<evidence type="ECO:0000256" key="1">
    <source>
        <dbReference type="SAM" id="Phobius"/>
    </source>
</evidence>
<feature type="transmembrane region" description="Helical" evidence="1">
    <location>
        <begin position="12"/>
        <end position="30"/>
    </location>
</feature>
<sequence length="85" mass="9083">MATTALNIMQRIGGPTLTTACATFLGWRLVAVGEPRLTSTAFAEVFGLLAAFHGALLLATRFIKPSENKRSQDHPDLTGLRDTPG</sequence>
<keyword evidence="1" id="KW-1133">Transmembrane helix</keyword>
<evidence type="ECO:0000313" key="3">
    <source>
        <dbReference type="Proteomes" id="UP001061070"/>
    </source>
</evidence>
<reference evidence="2" key="1">
    <citation type="submission" date="2013-04" db="EMBL/GenBank/DDBJ databases">
        <title>The genome sequencing project of 58 acetic acid bacteria.</title>
        <authorList>
            <person name="Okamoto-Kainuma A."/>
            <person name="Ishikawa M."/>
            <person name="Umino S."/>
            <person name="Koizumi Y."/>
            <person name="Shiwa Y."/>
            <person name="Yoshikawa H."/>
            <person name="Matsutani M."/>
            <person name="Matsushita K."/>
        </authorList>
    </citation>
    <scope>NUCLEOTIDE SEQUENCE</scope>
    <source>
        <strain evidence="2">NRIC 0228</strain>
    </source>
</reference>
<comment type="caution">
    <text evidence="2">The sequence shown here is derived from an EMBL/GenBank/DDBJ whole genome shotgun (WGS) entry which is preliminary data.</text>
</comment>
<accession>A0ABQ0Q949</accession>
<dbReference type="Proteomes" id="UP001061070">
    <property type="component" value="Unassembled WGS sequence"/>
</dbReference>
<feature type="transmembrane region" description="Helical" evidence="1">
    <location>
        <begin position="42"/>
        <end position="63"/>
    </location>
</feature>
<evidence type="ECO:0000313" key="2">
    <source>
        <dbReference type="EMBL" id="GBR09635.1"/>
    </source>
</evidence>
<dbReference type="EMBL" id="BAQW01000004">
    <property type="protein sequence ID" value="GBR09635.1"/>
    <property type="molecule type" value="Genomic_DNA"/>
</dbReference>